<dbReference type="Gene3D" id="3.40.50.1820">
    <property type="entry name" value="alpha/beta hydrolase"/>
    <property type="match status" value="1"/>
</dbReference>
<organism evidence="4 5">
    <name type="scientific">Kineococcus mangrovi</name>
    <dbReference type="NCBI Taxonomy" id="1660183"/>
    <lineage>
        <taxon>Bacteria</taxon>
        <taxon>Bacillati</taxon>
        <taxon>Actinomycetota</taxon>
        <taxon>Actinomycetes</taxon>
        <taxon>Kineosporiales</taxon>
        <taxon>Kineosporiaceae</taxon>
        <taxon>Kineococcus</taxon>
    </lineage>
</organism>
<dbReference type="Proteomes" id="UP001566476">
    <property type="component" value="Unassembled WGS sequence"/>
</dbReference>
<dbReference type="InterPro" id="IPR036736">
    <property type="entry name" value="ACP-like_sf"/>
</dbReference>
<proteinExistence type="predicted"/>
<dbReference type="InterPro" id="IPR000873">
    <property type="entry name" value="AMP-dep_synth/lig_dom"/>
</dbReference>
<evidence type="ECO:0000313" key="4">
    <source>
        <dbReference type="EMBL" id="MEZ0492839.1"/>
    </source>
</evidence>
<dbReference type="Pfam" id="PF13193">
    <property type="entry name" value="AMP-binding_C"/>
    <property type="match status" value="1"/>
</dbReference>
<dbReference type="SUPFAM" id="SSF56801">
    <property type="entry name" value="Acetyl-CoA synthetase-like"/>
    <property type="match status" value="1"/>
</dbReference>
<dbReference type="Pfam" id="PF00975">
    <property type="entry name" value="Thioesterase"/>
    <property type="match status" value="1"/>
</dbReference>
<accession>A0ABV4I2D6</accession>
<dbReference type="PANTHER" id="PTHR45527:SF1">
    <property type="entry name" value="FATTY ACID SYNTHASE"/>
    <property type="match status" value="1"/>
</dbReference>
<reference evidence="4 5" key="1">
    <citation type="submission" date="2024-07" db="EMBL/GenBank/DDBJ databases">
        <authorList>
            <person name="Thanompreechachai J."/>
            <person name="Duangmal K."/>
        </authorList>
    </citation>
    <scope>NUCLEOTIDE SEQUENCE [LARGE SCALE GENOMIC DNA]</scope>
    <source>
        <strain evidence="4 5">TBRC 1896</strain>
    </source>
</reference>
<dbReference type="PROSITE" id="PS50075">
    <property type="entry name" value="CARRIER"/>
    <property type="match status" value="1"/>
</dbReference>
<sequence>MGEQAGTDVVGAGFTRFSEEHAQGQLIPRIVDVALARADEVVVADPGTRLTGAGLLQRADLVRAAVLAHHRAEDRDPQQVPVAVLRGHDAGAVAAVVGVIAAGHPVVVLDPTTPAVRLRHHVEAAGATLVVSDTERRGAAAQVATTVVDPDSHLGAGDGSDHLTAASALSGRTAAPDDVAVIVYTSGSTGEPKGVACDHRSILHDTWVNAEATGAYPAGSVVAHLLPMAFSAGTTPTLAGLLAGSRLELFDPRRRSVTELGPFLREVGADVLLASPAVLRGVVMALGPQGRLTGLRTVTMAGETVHGAELAAVRRAVGPDCVLRNRYGSTETWLMSEYAIGGDDEAPEGATPVGWAVPGARLQVERSDGSLADTGTGRVVLTSRWLGGRYWRDPVRTAEVFCDNPDGSRTFRTSDVGTLGPDGCLRLLGRSDHSVKVRGLLVEPGEVDALLFAQPDVREAVVVGRPNPRTGRTGLVAYVVPEGPRPQASAVRAVVRENLPSHMVPEHVVFLQALPRTERGKLDRSQLPEPPRSSAPFEVPRSGWEDVVHEQFCAVLELEDLSVHDDFFELGGDSLAAEALVSRVAALGADGVDTTGGTSTVAAAPTVASFAAAVRSQTRSARPTLVPLRIGGRGRPLFVVAGAGGAALALRTLAQRLVPGFPVLGLQANGLENRALPDWSVERMARRNVTTVREQQPQGPYRLAGHSLGALIALEMAQQLRRSGEDVELLAVLDSFPPDPDLMPVPQFPGPYAKVKETLSLALTGIKAHPGLGHYVRFFRQGNFLQRRYTTEAYPGRTLVVVAADDVDAPARTQWAPHLSGSFDVVPVPGEHMSILRDPRVQAVAEALSREIAAERADVPTGPGELADR</sequence>
<dbReference type="InterPro" id="IPR042099">
    <property type="entry name" value="ANL_N_sf"/>
</dbReference>
<dbReference type="InterPro" id="IPR009081">
    <property type="entry name" value="PP-bd_ACP"/>
</dbReference>
<comment type="caution">
    <text evidence="4">The sequence shown here is derived from an EMBL/GenBank/DDBJ whole genome shotgun (WGS) entry which is preliminary data.</text>
</comment>
<dbReference type="EMBL" id="JBGGTQ010000005">
    <property type="protein sequence ID" value="MEZ0492839.1"/>
    <property type="molecule type" value="Genomic_DNA"/>
</dbReference>
<evidence type="ECO:0000256" key="2">
    <source>
        <dbReference type="SAM" id="MobiDB-lite"/>
    </source>
</evidence>
<dbReference type="Pfam" id="PF00550">
    <property type="entry name" value="PP-binding"/>
    <property type="match status" value="1"/>
</dbReference>
<dbReference type="InterPro" id="IPR045851">
    <property type="entry name" value="AMP-bd_C_sf"/>
</dbReference>
<dbReference type="InterPro" id="IPR025110">
    <property type="entry name" value="AMP-bd_C"/>
</dbReference>
<feature type="domain" description="Carrier" evidence="3">
    <location>
        <begin position="539"/>
        <end position="618"/>
    </location>
</feature>
<dbReference type="Gene3D" id="3.30.300.30">
    <property type="match status" value="1"/>
</dbReference>
<dbReference type="InterPro" id="IPR001031">
    <property type="entry name" value="Thioesterase"/>
</dbReference>
<dbReference type="InterPro" id="IPR020845">
    <property type="entry name" value="AMP-binding_CS"/>
</dbReference>
<protein>
    <submittedName>
        <fullName evidence="4">AMP-binding protein</fullName>
    </submittedName>
</protein>
<dbReference type="SUPFAM" id="SSF47336">
    <property type="entry name" value="ACP-like"/>
    <property type="match status" value="1"/>
</dbReference>
<name>A0ABV4I2D6_9ACTN</name>
<dbReference type="SMART" id="SM00824">
    <property type="entry name" value="PKS_TE"/>
    <property type="match status" value="1"/>
</dbReference>
<dbReference type="Pfam" id="PF00501">
    <property type="entry name" value="AMP-binding"/>
    <property type="match status" value="1"/>
</dbReference>
<evidence type="ECO:0000259" key="3">
    <source>
        <dbReference type="PROSITE" id="PS50075"/>
    </source>
</evidence>
<dbReference type="InterPro" id="IPR029058">
    <property type="entry name" value="AB_hydrolase_fold"/>
</dbReference>
<feature type="region of interest" description="Disordered" evidence="2">
    <location>
        <begin position="520"/>
        <end position="539"/>
    </location>
</feature>
<comment type="cofactor">
    <cofactor evidence="1">
        <name>pantetheine 4'-phosphate</name>
        <dbReference type="ChEBI" id="CHEBI:47942"/>
    </cofactor>
</comment>
<dbReference type="RefSeq" id="WP_370718897.1">
    <property type="nucleotide sequence ID" value="NZ_JBGGTQ010000005.1"/>
</dbReference>
<dbReference type="SUPFAM" id="SSF53474">
    <property type="entry name" value="alpha/beta-Hydrolases"/>
    <property type="match status" value="1"/>
</dbReference>
<dbReference type="InterPro" id="IPR020802">
    <property type="entry name" value="TesA-like"/>
</dbReference>
<dbReference type="Gene3D" id="3.40.50.12780">
    <property type="entry name" value="N-terminal domain of ligase-like"/>
    <property type="match status" value="1"/>
</dbReference>
<dbReference type="Gene3D" id="1.10.1200.10">
    <property type="entry name" value="ACP-like"/>
    <property type="match status" value="1"/>
</dbReference>
<keyword evidence="5" id="KW-1185">Reference proteome</keyword>
<evidence type="ECO:0000256" key="1">
    <source>
        <dbReference type="ARBA" id="ARBA00001957"/>
    </source>
</evidence>
<dbReference type="PROSITE" id="PS00455">
    <property type="entry name" value="AMP_BINDING"/>
    <property type="match status" value="1"/>
</dbReference>
<evidence type="ECO:0000313" key="5">
    <source>
        <dbReference type="Proteomes" id="UP001566476"/>
    </source>
</evidence>
<dbReference type="PANTHER" id="PTHR45527">
    <property type="entry name" value="NONRIBOSOMAL PEPTIDE SYNTHETASE"/>
    <property type="match status" value="1"/>
</dbReference>
<gene>
    <name evidence="4" type="ORF">AB2L28_11395</name>
</gene>